<protein>
    <submittedName>
        <fullName evidence="2">Aminoglycoside phosphotransferase</fullName>
    </submittedName>
</protein>
<dbReference type="SUPFAM" id="SSF56112">
    <property type="entry name" value="Protein kinase-like (PK-like)"/>
    <property type="match status" value="1"/>
</dbReference>
<reference evidence="2 3" key="2">
    <citation type="journal article" date="2014" name="Proc. Natl. Acad. Sci. U.S.A.">
        <title>Trajectory and genomic determinants of fungal-pathogen speciation and host adaptation.</title>
        <authorList>
            <person name="Hu X."/>
            <person name="Xiao G."/>
            <person name="Zheng P."/>
            <person name="Shang Y."/>
            <person name="Su Y."/>
            <person name="Zhang X."/>
            <person name="Liu X."/>
            <person name="Zhan S."/>
            <person name="St Leger R.J."/>
            <person name="Wang C."/>
        </authorList>
    </citation>
    <scope>GENOME REANNOTATION</scope>
    <source>
        <strain evidence="3">ARSEF 23 / ATCC MYA-3075</strain>
    </source>
</reference>
<dbReference type="InterPro" id="IPR002575">
    <property type="entry name" value="Aminoglycoside_PTrfase"/>
</dbReference>
<gene>
    <name evidence="2" type="ORF">MAA_08806</name>
</gene>
<dbReference type="Pfam" id="PF01636">
    <property type="entry name" value="APH"/>
    <property type="match status" value="1"/>
</dbReference>
<dbReference type="AlphaFoldDB" id="E9F957"/>
<keyword evidence="3" id="KW-1185">Reference proteome</keyword>
<organism evidence="2 3">
    <name type="scientific">Metarhizium robertsii (strain ARSEF 23 / ATCC MYA-3075)</name>
    <name type="common">Metarhizium anisopliae (strain ARSEF 23)</name>
    <dbReference type="NCBI Taxonomy" id="655844"/>
    <lineage>
        <taxon>Eukaryota</taxon>
        <taxon>Fungi</taxon>
        <taxon>Dikarya</taxon>
        <taxon>Ascomycota</taxon>
        <taxon>Pezizomycotina</taxon>
        <taxon>Sordariomycetes</taxon>
        <taxon>Hypocreomycetidae</taxon>
        <taxon>Hypocreales</taxon>
        <taxon>Clavicipitaceae</taxon>
        <taxon>Metarhizium</taxon>
    </lineage>
</organism>
<dbReference type="KEGG" id="maj:MAA_08806"/>
<dbReference type="InterPro" id="IPR011009">
    <property type="entry name" value="Kinase-like_dom_sf"/>
</dbReference>
<name>E9F957_METRA</name>
<sequence>MSEGLLTQEQAVSELLAFVFSGAIGSAKGKAVGYSLVAAKPTEFSWWVALEDIDGPDVPLDRYCVKLDRRSRQISPPEPVVLSKEELSDAILSATGQHLASSARFTDGALSISYKVTVQETPDVAYVVQLRHHGNVASMDSLMTLISKTVDSHILPVPPVYPIPGEGRRQQVTGACWSIPIPQRLIGELVSTKVGDDIILSVGPDRHNSLGGPFQSVREYLQAYIRASIVALEKQEGIQEYKDQYLKRIKDFVNDHMHEIPPIVEDVPIVAMHSDMGPHNIIVSSQTPTDLEAVIDWEFVASAPFASLHRIIEMLFRESAANEFGPEYDRASELREAFWDTIPDWKLWVESEPCRVFLEWFRFGLFMKPEWRPDDLAEEDAREFWRENIRVVEGMLEKYI</sequence>
<dbReference type="HOGENOM" id="CLU_031493_0_0_1"/>
<dbReference type="EMBL" id="ADNJ02000001">
    <property type="protein sequence ID" value="EFY95662.1"/>
    <property type="molecule type" value="Genomic_DNA"/>
</dbReference>
<reference evidence="2 3" key="1">
    <citation type="journal article" date="2011" name="PLoS Genet.">
        <title>Genome sequencing and comparative transcriptomics of the model entomopathogenic fungi Metarhizium anisopliae and M. acridum.</title>
        <authorList>
            <person name="Gao Q."/>
            <person name="Jin K."/>
            <person name="Ying S.H."/>
            <person name="Zhang Y."/>
            <person name="Xiao G."/>
            <person name="Shang Y."/>
            <person name="Duan Z."/>
            <person name="Hu X."/>
            <person name="Xie X.Q."/>
            <person name="Zhou G."/>
            <person name="Peng G."/>
            <person name="Luo Z."/>
            <person name="Huang W."/>
            <person name="Wang B."/>
            <person name="Fang W."/>
            <person name="Wang S."/>
            <person name="Zhong Y."/>
            <person name="Ma L.J."/>
            <person name="St Leger R.J."/>
            <person name="Zhao G.P."/>
            <person name="Pei Y."/>
            <person name="Feng M.G."/>
            <person name="Xia Y."/>
            <person name="Wang C."/>
        </authorList>
    </citation>
    <scope>NUCLEOTIDE SEQUENCE [LARGE SCALE GENOMIC DNA]</scope>
    <source>
        <strain evidence="3">ARSEF 23 / ATCC MYA-3075</strain>
    </source>
</reference>
<dbReference type="GO" id="GO:0016740">
    <property type="term" value="F:transferase activity"/>
    <property type="evidence" value="ECO:0007669"/>
    <property type="project" value="UniProtKB-KW"/>
</dbReference>
<dbReference type="OrthoDB" id="10003767at2759"/>
<dbReference type="RefSeq" id="XP_007824995.1">
    <property type="nucleotide sequence ID" value="XM_007826804.1"/>
</dbReference>
<evidence type="ECO:0000313" key="3">
    <source>
        <dbReference type="Proteomes" id="UP000002498"/>
    </source>
</evidence>
<proteinExistence type="predicted"/>
<dbReference type="GeneID" id="19263092"/>
<evidence type="ECO:0000313" key="2">
    <source>
        <dbReference type="EMBL" id="EFY95662.1"/>
    </source>
</evidence>
<feature type="domain" description="Aminoglycoside phosphotransferase" evidence="1">
    <location>
        <begin position="240"/>
        <end position="306"/>
    </location>
</feature>
<accession>E9F957</accession>
<dbReference type="Proteomes" id="UP000002498">
    <property type="component" value="Unassembled WGS sequence"/>
</dbReference>
<evidence type="ECO:0000259" key="1">
    <source>
        <dbReference type="Pfam" id="PF01636"/>
    </source>
</evidence>
<comment type="caution">
    <text evidence="2">The sequence shown here is derived from an EMBL/GenBank/DDBJ whole genome shotgun (WGS) entry which is preliminary data.</text>
</comment>
<dbReference type="Gene3D" id="3.90.1200.10">
    <property type="match status" value="1"/>
</dbReference>